<dbReference type="Proteomes" id="UP000054845">
    <property type="component" value="Unassembled WGS sequence"/>
</dbReference>
<keyword evidence="13" id="KW-1185">Reference proteome</keyword>
<feature type="domain" description="Sde2 ubiquitin" evidence="10">
    <location>
        <begin position="32"/>
        <end position="112"/>
    </location>
</feature>
<dbReference type="GO" id="GO:0006397">
    <property type="term" value="P:mRNA processing"/>
    <property type="evidence" value="ECO:0007669"/>
    <property type="project" value="UniProtKB-KW"/>
</dbReference>
<dbReference type="OrthoDB" id="547031at2759"/>
<dbReference type="GO" id="GO:0005737">
    <property type="term" value="C:cytoplasm"/>
    <property type="evidence" value="ECO:0007669"/>
    <property type="project" value="UniProtKB-SubCell"/>
</dbReference>
<keyword evidence="6" id="KW-0508">mRNA splicing</keyword>
<dbReference type="EMBL" id="CCYA01000270">
    <property type="protein sequence ID" value="CEH18174.1"/>
    <property type="molecule type" value="Genomic_DNA"/>
</dbReference>
<dbReference type="Pfam" id="PF13019">
    <property type="entry name" value="Sde2_N_Ubi_yeast"/>
    <property type="match status" value="1"/>
</dbReference>
<evidence type="ECO:0000313" key="13">
    <source>
        <dbReference type="Proteomes" id="UP000054845"/>
    </source>
</evidence>
<evidence type="ECO:0000259" key="11">
    <source>
        <dbReference type="Pfam" id="PF22782"/>
    </source>
</evidence>
<dbReference type="AlphaFoldDB" id="A0A0P1BMZ5"/>
<dbReference type="PANTHER" id="PTHR12786">
    <property type="entry name" value="SPLICING FACTOR SF3A-RELATED"/>
    <property type="match status" value="1"/>
</dbReference>
<name>A0A0P1BMZ5_9BASI</name>
<dbReference type="STRING" id="401625.A0A0P1BMZ5"/>
<feature type="compositionally biased region" description="Polar residues" evidence="9">
    <location>
        <begin position="243"/>
        <end position="252"/>
    </location>
</feature>
<feature type="region of interest" description="Disordered" evidence="9">
    <location>
        <begin position="206"/>
        <end position="272"/>
    </location>
</feature>
<dbReference type="InterPro" id="IPR053822">
    <property type="entry name" value="SDE2-like_dom"/>
</dbReference>
<protein>
    <submittedName>
        <fullName evidence="12">Uncharacterized conserved protein</fullName>
    </submittedName>
</protein>
<dbReference type="InterPro" id="IPR024974">
    <property type="entry name" value="Sde2_N"/>
</dbReference>
<feature type="region of interest" description="Disordered" evidence="9">
    <location>
        <begin position="289"/>
        <end position="318"/>
    </location>
</feature>
<dbReference type="Pfam" id="PF22782">
    <property type="entry name" value="SDE2"/>
    <property type="match status" value="1"/>
</dbReference>
<evidence type="ECO:0000256" key="8">
    <source>
        <dbReference type="ARBA" id="ARBA00023306"/>
    </source>
</evidence>
<sequence length="318" mass="33734">MAAKTLNGAPSSMMLFECPGCGFESASNSSNVSVLLRAFAPLPSTLSLSLPGHLTLGDLSRSLNACFKACTLRLTTPNGLSPCPRRSLSSFVKRDTNGRASHVELEVRSRLRGGKGGFGSMLRAQGGKMSAKGKDQNTDSCRDLNGRRLSTMKQAKQLAAYIAEAPAREAALNEAQAKKYAKLEKMLGRKPRGEADFVEAAKRLAEDGDELEGGASSPLGSDEGADGKRRDRGEGSSAGLAERQTQMHGSNENGKRQRLEDHEYVEQSREIVEGVRSAVATAMLKKKRKMAAAAAAAKSKTSPATTTSTQAQSNGTKV</sequence>
<proteinExistence type="inferred from homology"/>
<feature type="compositionally biased region" description="Basic and acidic residues" evidence="9">
    <location>
        <begin position="253"/>
        <end position="272"/>
    </location>
</feature>
<dbReference type="GO" id="GO:0005634">
    <property type="term" value="C:nucleus"/>
    <property type="evidence" value="ECO:0007669"/>
    <property type="project" value="UniProtKB-SubCell"/>
</dbReference>
<reference evidence="12 13" key="1">
    <citation type="submission" date="2014-09" db="EMBL/GenBank/DDBJ databases">
        <authorList>
            <person name="Magalhaes I.L.F."/>
            <person name="Oliveira U."/>
            <person name="Santos F.R."/>
            <person name="Vidigal T.H.D.A."/>
            <person name="Brescovit A.D."/>
            <person name="Santos A.J."/>
        </authorList>
    </citation>
    <scope>NUCLEOTIDE SEQUENCE [LARGE SCALE GENOMIC DNA]</scope>
</reference>
<comment type="similarity">
    <text evidence="3">Belongs to the SDE2 family.</text>
</comment>
<evidence type="ECO:0000256" key="4">
    <source>
        <dbReference type="ARBA" id="ARBA00022490"/>
    </source>
</evidence>
<keyword evidence="4" id="KW-0963">Cytoplasm</keyword>
<evidence type="ECO:0000256" key="9">
    <source>
        <dbReference type="SAM" id="MobiDB-lite"/>
    </source>
</evidence>
<feature type="compositionally biased region" description="Basic and acidic residues" evidence="9">
    <location>
        <begin position="225"/>
        <end position="234"/>
    </location>
</feature>
<feature type="compositionally biased region" description="Low complexity" evidence="9">
    <location>
        <begin position="291"/>
        <end position="318"/>
    </location>
</feature>
<dbReference type="InterPro" id="IPR051421">
    <property type="entry name" value="RNA_Proc_DNA_Dmg_Regulator"/>
</dbReference>
<dbReference type="GO" id="GO:0008380">
    <property type="term" value="P:RNA splicing"/>
    <property type="evidence" value="ECO:0007669"/>
    <property type="project" value="UniProtKB-KW"/>
</dbReference>
<evidence type="ECO:0000256" key="2">
    <source>
        <dbReference type="ARBA" id="ARBA00004496"/>
    </source>
</evidence>
<comment type="subcellular location">
    <subcellularLocation>
        <location evidence="2">Cytoplasm</location>
    </subcellularLocation>
    <subcellularLocation>
        <location evidence="1">Nucleus</location>
    </subcellularLocation>
</comment>
<organism evidence="12 13">
    <name type="scientific">Ceraceosorus bombacis</name>
    <dbReference type="NCBI Taxonomy" id="401625"/>
    <lineage>
        <taxon>Eukaryota</taxon>
        <taxon>Fungi</taxon>
        <taxon>Dikarya</taxon>
        <taxon>Basidiomycota</taxon>
        <taxon>Ustilaginomycotina</taxon>
        <taxon>Exobasidiomycetes</taxon>
        <taxon>Ceraceosorales</taxon>
        <taxon>Ceraceosoraceae</taxon>
        <taxon>Ceraceosorus</taxon>
    </lineage>
</organism>
<evidence type="ECO:0000256" key="1">
    <source>
        <dbReference type="ARBA" id="ARBA00004123"/>
    </source>
</evidence>
<accession>A0A0P1BMZ5</accession>
<evidence type="ECO:0000256" key="6">
    <source>
        <dbReference type="ARBA" id="ARBA00023187"/>
    </source>
</evidence>
<evidence type="ECO:0000256" key="7">
    <source>
        <dbReference type="ARBA" id="ARBA00023242"/>
    </source>
</evidence>
<dbReference type="PANTHER" id="PTHR12786:SF1">
    <property type="entry name" value="SPLICING REGULATOR SDE2"/>
    <property type="match status" value="1"/>
</dbReference>
<evidence type="ECO:0000259" key="10">
    <source>
        <dbReference type="Pfam" id="PF13019"/>
    </source>
</evidence>
<keyword evidence="5" id="KW-0507">mRNA processing</keyword>
<evidence type="ECO:0000256" key="5">
    <source>
        <dbReference type="ARBA" id="ARBA00022664"/>
    </source>
</evidence>
<evidence type="ECO:0000256" key="3">
    <source>
        <dbReference type="ARBA" id="ARBA00008726"/>
    </source>
</evidence>
<feature type="domain" description="SDE2-like" evidence="11">
    <location>
        <begin position="113"/>
        <end position="203"/>
    </location>
</feature>
<keyword evidence="7" id="KW-0539">Nucleus</keyword>
<evidence type="ECO:0000313" key="12">
    <source>
        <dbReference type="EMBL" id="CEH18174.1"/>
    </source>
</evidence>
<keyword evidence="8" id="KW-0131">Cell cycle</keyword>